<dbReference type="PANTHER" id="PTHR43685:SF5">
    <property type="entry name" value="GLYCOSYLTRANSFERASE EPSE-RELATED"/>
    <property type="match status" value="1"/>
</dbReference>
<dbReference type="InterPro" id="IPR029044">
    <property type="entry name" value="Nucleotide-diphossugar_trans"/>
</dbReference>
<evidence type="ECO:0000256" key="1">
    <source>
        <dbReference type="ARBA" id="ARBA00006739"/>
    </source>
</evidence>
<dbReference type="RefSeq" id="WP_010272302.1">
    <property type="nucleotide sequence ID" value="NZ_AENJ01000318.1"/>
</dbReference>
<dbReference type="Pfam" id="PF00535">
    <property type="entry name" value="Glycos_transf_2"/>
    <property type="match status" value="1"/>
</dbReference>
<dbReference type="GeneID" id="60808206"/>
<feature type="region of interest" description="Disordered" evidence="4">
    <location>
        <begin position="1"/>
        <end position="29"/>
    </location>
</feature>
<sequence length="330" mass="34837">MSDQTPAPGHPADPTPAPGPAAAPAPAATPGDPLPDIAVVVTVYAGVAADDLAVCLGSLLGQTRPAGQTVIVADGPLTPALDGVVERFHAAAVDRGLSCDVVRLPRNLGAAGAANAGIARCDRPWIARLDADDAATPERFAVQAAYLDAHPDVTVLGTALHEFDGDAVPAPPRDPATGGPALALDEDALRRVSLGVRPMPADHAGVARTMRTSSPVNNPSVVMRRDAVVAAGGYGEVRYMEDYDLWAHLLSRGARFANLPEPLTWFRMSRSTLRRRTAPGMVAAEKEMQTRLVRYGVVGRRRAIFNLGIRSLYRALPGPLLRLANRVLFR</sequence>
<dbReference type="InterPro" id="IPR001173">
    <property type="entry name" value="Glyco_trans_2-like"/>
</dbReference>
<evidence type="ECO:0000259" key="5">
    <source>
        <dbReference type="Pfam" id="PF00535"/>
    </source>
</evidence>
<dbReference type="PANTHER" id="PTHR43685">
    <property type="entry name" value="GLYCOSYLTRANSFERASE"/>
    <property type="match status" value="1"/>
</dbReference>
<dbReference type="Proteomes" id="UP000612712">
    <property type="component" value="Unassembled WGS sequence"/>
</dbReference>
<proteinExistence type="inferred from homology"/>
<dbReference type="InterPro" id="IPR050834">
    <property type="entry name" value="Glycosyltransf_2"/>
</dbReference>
<reference evidence="6" key="1">
    <citation type="submission" date="2020-08" db="EMBL/GenBank/DDBJ databases">
        <title>Sequencing the genomes of 1000 actinobacteria strains.</title>
        <authorList>
            <person name="Klenk H.-P."/>
        </authorList>
    </citation>
    <scope>NUCLEOTIDE SEQUENCE</scope>
    <source>
        <strain evidence="6">DSM 20582</strain>
    </source>
</reference>
<feature type="domain" description="Glycosyltransferase 2-like" evidence="5">
    <location>
        <begin position="39"/>
        <end position="169"/>
    </location>
</feature>
<accession>A0A8H9Y9N3</accession>
<keyword evidence="2" id="KW-0328">Glycosyltransferase</keyword>
<name>A0A8H9Y9N3_9CORY</name>
<protein>
    <submittedName>
        <fullName evidence="6">Glycosyltransferase involved in cell wall biosynthesis</fullName>
    </submittedName>
</protein>
<keyword evidence="3 6" id="KW-0808">Transferase</keyword>
<dbReference type="SUPFAM" id="SSF53448">
    <property type="entry name" value="Nucleotide-diphospho-sugar transferases"/>
    <property type="match status" value="1"/>
</dbReference>
<evidence type="ECO:0000256" key="4">
    <source>
        <dbReference type="SAM" id="MobiDB-lite"/>
    </source>
</evidence>
<dbReference type="EMBL" id="JACHWT010000011">
    <property type="protein sequence ID" value="MBB3116900.1"/>
    <property type="molecule type" value="Genomic_DNA"/>
</dbReference>
<organism evidence="6 7">
    <name type="scientific">Corynebacterium bovis DSM 20582 = CIP 54.80</name>
    <dbReference type="NCBI Taxonomy" id="927655"/>
    <lineage>
        <taxon>Bacteria</taxon>
        <taxon>Bacillati</taxon>
        <taxon>Actinomycetota</taxon>
        <taxon>Actinomycetes</taxon>
        <taxon>Mycobacteriales</taxon>
        <taxon>Corynebacteriaceae</taxon>
        <taxon>Corynebacterium</taxon>
    </lineage>
</organism>
<evidence type="ECO:0000256" key="2">
    <source>
        <dbReference type="ARBA" id="ARBA00022676"/>
    </source>
</evidence>
<comment type="caution">
    <text evidence="6">The sequence shown here is derived from an EMBL/GenBank/DDBJ whole genome shotgun (WGS) entry which is preliminary data.</text>
</comment>
<evidence type="ECO:0000256" key="3">
    <source>
        <dbReference type="ARBA" id="ARBA00022679"/>
    </source>
</evidence>
<dbReference type="Gene3D" id="3.90.550.10">
    <property type="entry name" value="Spore Coat Polysaccharide Biosynthesis Protein SpsA, Chain A"/>
    <property type="match status" value="1"/>
</dbReference>
<feature type="compositionally biased region" description="Pro residues" evidence="4">
    <location>
        <begin position="8"/>
        <end position="23"/>
    </location>
</feature>
<evidence type="ECO:0000313" key="6">
    <source>
        <dbReference type="EMBL" id="MBB3116900.1"/>
    </source>
</evidence>
<dbReference type="AlphaFoldDB" id="A0A8H9Y9N3"/>
<dbReference type="GO" id="GO:0016757">
    <property type="term" value="F:glycosyltransferase activity"/>
    <property type="evidence" value="ECO:0007669"/>
    <property type="project" value="UniProtKB-KW"/>
</dbReference>
<evidence type="ECO:0000313" key="7">
    <source>
        <dbReference type="Proteomes" id="UP000612712"/>
    </source>
</evidence>
<gene>
    <name evidence="6" type="ORF">FHU32_002153</name>
</gene>
<comment type="similarity">
    <text evidence="1">Belongs to the glycosyltransferase 2 family.</text>
</comment>